<dbReference type="Proteomes" id="UP000004757">
    <property type="component" value="Unassembled WGS sequence"/>
</dbReference>
<dbReference type="NCBIfam" id="NF000595">
    <property type="entry name" value="PRK00015.1-3"/>
    <property type="match status" value="1"/>
</dbReference>
<reference evidence="15 16" key="1">
    <citation type="submission" date="2010-03" db="EMBL/GenBank/DDBJ databases">
        <authorList>
            <person name="Glass J.I."/>
            <person name="Benders G.A."/>
            <person name="Durkin A.S."/>
            <person name="Farmerie W.G."/>
            <person name="Hlavinka K."/>
            <person name="Hostetler J."/>
            <person name="Jackson J."/>
            <person name="May M.A."/>
            <person name="Miller R.H."/>
            <person name="Paralanov V."/>
            <person name="Radune D."/>
            <person name="Szczypinski B."/>
            <person name="Brown D.R."/>
        </authorList>
    </citation>
    <scope>NUCLEOTIDE SEQUENCE [LARGE SCALE GENOMIC DNA]</scope>
    <source>
        <strain evidence="15 16">A21JP2</strain>
    </source>
</reference>
<dbReference type="PANTHER" id="PTHR10954:SF18">
    <property type="entry name" value="RIBONUCLEASE HII"/>
    <property type="match status" value="1"/>
</dbReference>
<comment type="similarity">
    <text evidence="5 13">Belongs to the RNase HII family.</text>
</comment>
<dbReference type="InterPro" id="IPR036397">
    <property type="entry name" value="RNaseH_sf"/>
</dbReference>
<keyword evidence="16" id="KW-1185">Reference proteome</keyword>
<evidence type="ECO:0000256" key="3">
    <source>
        <dbReference type="ARBA" id="ARBA00004065"/>
    </source>
</evidence>
<comment type="subcellular location">
    <subcellularLocation>
        <location evidence="4">Cytoplasm</location>
    </subcellularLocation>
</comment>
<dbReference type="GO" id="GO:0005737">
    <property type="term" value="C:cytoplasm"/>
    <property type="evidence" value="ECO:0007669"/>
    <property type="project" value="UniProtKB-SubCell"/>
</dbReference>
<dbReference type="RefSeq" id="WP_005683887.1">
    <property type="nucleotide sequence ID" value="NZ_ADNC01000027.1"/>
</dbReference>
<dbReference type="GO" id="GO:0006298">
    <property type="term" value="P:mismatch repair"/>
    <property type="evidence" value="ECO:0007669"/>
    <property type="project" value="TreeGrafter"/>
</dbReference>
<comment type="function">
    <text evidence="3 13">Endonuclease that specifically degrades the RNA of RNA-DNA hybrids.</text>
</comment>
<name>D4XWS1_9BACT</name>
<dbReference type="GO" id="GO:0004523">
    <property type="term" value="F:RNA-DNA hybrid ribonuclease activity"/>
    <property type="evidence" value="ECO:0007669"/>
    <property type="project" value="UniProtKB-UniRule"/>
</dbReference>
<dbReference type="InterPro" id="IPR001352">
    <property type="entry name" value="RNase_HII/HIII"/>
</dbReference>
<sequence length="199" mass="22971">MVFYESVLLQKYEKILGLDEVGRDSLAGPIVVACVMFPKNYHNPLIKDSKELTKDQRDIAYKEIIKDAITYKYIFLDKDFVDLHNPKKSSIIGMEKLIDSYELDQIDYVITDYEKVNTKFQSRAIKFGDKYSITIAAASIVAKVIRDEYMDKMSLEYPIYAFDKNKGYGTKVHLEALKKYGPSPIHRISYKPVKDASKI</sequence>
<dbReference type="CDD" id="cd07182">
    <property type="entry name" value="RNase_HII_bacteria_HII_like"/>
    <property type="match status" value="1"/>
</dbReference>
<evidence type="ECO:0000256" key="2">
    <source>
        <dbReference type="ARBA" id="ARBA00001946"/>
    </source>
</evidence>
<evidence type="ECO:0000256" key="13">
    <source>
        <dbReference type="RuleBase" id="RU003515"/>
    </source>
</evidence>
<evidence type="ECO:0000256" key="8">
    <source>
        <dbReference type="ARBA" id="ARBA00022723"/>
    </source>
</evidence>
<dbReference type="SUPFAM" id="SSF53098">
    <property type="entry name" value="Ribonuclease H-like"/>
    <property type="match status" value="1"/>
</dbReference>
<keyword evidence="7 12" id="KW-0540">Nuclease</keyword>
<comment type="cofactor">
    <cofactor evidence="2">
        <name>Mg(2+)</name>
        <dbReference type="ChEBI" id="CHEBI:18420"/>
    </cofactor>
</comment>
<keyword evidence="11" id="KW-0464">Manganese</keyword>
<feature type="domain" description="RNase H type-2" evidence="14">
    <location>
        <begin position="13"/>
        <end position="199"/>
    </location>
</feature>
<dbReference type="GO" id="GO:0046872">
    <property type="term" value="F:metal ion binding"/>
    <property type="evidence" value="ECO:0007669"/>
    <property type="project" value="UniProtKB-KW"/>
</dbReference>
<keyword evidence="8 12" id="KW-0479">Metal-binding</keyword>
<dbReference type="GO" id="GO:0043137">
    <property type="term" value="P:DNA replication, removal of RNA primer"/>
    <property type="evidence" value="ECO:0007669"/>
    <property type="project" value="TreeGrafter"/>
</dbReference>
<evidence type="ECO:0000256" key="11">
    <source>
        <dbReference type="ARBA" id="ARBA00023211"/>
    </source>
</evidence>
<comment type="cofactor">
    <cofactor evidence="12">
        <name>Mn(2+)</name>
        <dbReference type="ChEBI" id="CHEBI:29035"/>
    </cofactor>
    <cofactor evidence="12">
        <name>Mg(2+)</name>
        <dbReference type="ChEBI" id="CHEBI:18420"/>
    </cofactor>
    <text evidence="12">Manganese or magnesium. Binds 1 divalent metal ion per monomer in the absence of substrate. May bind a second metal ion after substrate binding.</text>
</comment>
<dbReference type="PANTHER" id="PTHR10954">
    <property type="entry name" value="RIBONUCLEASE H2 SUBUNIT A"/>
    <property type="match status" value="1"/>
</dbReference>
<evidence type="ECO:0000259" key="14">
    <source>
        <dbReference type="PROSITE" id="PS51975"/>
    </source>
</evidence>
<dbReference type="PROSITE" id="PS51975">
    <property type="entry name" value="RNASE_H_2"/>
    <property type="match status" value="1"/>
</dbReference>
<proteinExistence type="inferred from homology"/>
<dbReference type="Gene3D" id="3.30.420.10">
    <property type="entry name" value="Ribonuclease H-like superfamily/Ribonuclease H"/>
    <property type="match status" value="1"/>
</dbReference>
<gene>
    <name evidence="15" type="primary">rnhB</name>
    <name evidence="15" type="ORF">MALL_0357</name>
</gene>
<evidence type="ECO:0000256" key="12">
    <source>
        <dbReference type="PROSITE-ProRule" id="PRU01319"/>
    </source>
</evidence>
<evidence type="ECO:0000256" key="1">
    <source>
        <dbReference type="ARBA" id="ARBA00000077"/>
    </source>
</evidence>
<keyword evidence="6" id="KW-0963">Cytoplasm</keyword>
<evidence type="ECO:0000256" key="10">
    <source>
        <dbReference type="ARBA" id="ARBA00022801"/>
    </source>
</evidence>
<dbReference type="GO" id="GO:0032299">
    <property type="term" value="C:ribonuclease H2 complex"/>
    <property type="evidence" value="ECO:0007669"/>
    <property type="project" value="TreeGrafter"/>
</dbReference>
<comment type="catalytic activity">
    <reaction evidence="1 12 13">
        <text>Endonucleolytic cleavage to 5'-phosphomonoester.</text>
        <dbReference type="EC" id="3.1.26.4"/>
    </reaction>
</comment>
<organism evidence="15 16">
    <name type="scientific">Mycoplasmopsis alligatoris A21JP2</name>
    <dbReference type="NCBI Taxonomy" id="747682"/>
    <lineage>
        <taxon>Bacteria</taxon>
        <taxon>Bacillati</taxon>
        <taxon>Mycoplasmatota</taxon>
        <taxon>Mycoplasmoidales</taxon>
        <taxon>Metamycoplasmataceae</taxon>
        <taxon>Mycoplasmopsis</taxon>
    </lineage>
</organism>
<dbReference type="InterPro" id="IPR022898">
    <property type="entry name" value="RNase_HII"/>
</dbReference>
<dbReference type="EMBL" id="ADNC01000027">
    <property type="protein sequence ID" value="EFF41260.1"/>
    <property type="molecule type" value="Genomic_DNA"/>
</dbReference>
<dbReference type="EC" id="3.1.26.4" evidence="13"/>
<comment type="caution">
    <text evidence="15">The sequence shown here is derived from an EMBL/GenBank/DDBJ whole genome shotgun (WGS) entry which is preliminary data.</text>
</comment>
<dbReference type="AlphaFoldDB" id="D4XWS1"/>
<evidence type="ECO:0000256" key="9">
    <source>
        <dbReference type="ARBA" id="ARBA00022759"/>
    </source>
</evidence>
<evidence type="ECO:0000256" key="6">
    <source>
        <dbReference type="ARBA" id="ARBA00022490"/>
    </source>
</evidence>
<feature type="binding site" evidence="12">
    <location>
        <position position="112"/>
    </location>
    <ligand>
        <name>a divalent metal cation</name>
        <dbReference type="ChEBI" id="CHEBI:60240"/>
    </ligand>
</feature>
<keyword evidence="9 12" id="KW-0255">Endonuclease</keyword>
<dbReference type="Pfam" id="PF01351">
    <property type="entry name" value="RNase_HII"/>
    <property type="match status" value="1"/>
</dbReference>
<evidence type="ECO:0000256" key="5">
    <source>
        <dbReference type="ARBA" id="ARBA00007383"/>
    </source>
</evidence>
<dbReference type="GO" id="GO:0003723">
    <property type="term" value="F:RNA binding"/>
    <property type="evidence" value="ECO:0007669"/>
    <property type="project" value="UniProtKB-UniRule"/>
</dbReference>
<dbReference type="STRING" id="747682.MALL_0357"/>
<protein>
    <recommendedName>
        <fullName evidence="13">Ribonuclease</fullName>
        <ecNumber evidence="13">3.1.26.4</ecNumber>
    </recommendedName>
</protein>
<evidence type="ECO:0000256" key="7">
    <source>
        <dbReference type="ARBA" id="ARBA00022722"/>
    </source>
</evidence>
<dbReference type="OrthoDB" id="9803420at2"/>
<feature type="binding site" evidence="12">
    <location>
        <position position="19"/>
    </location>
    <ligand>
        <name>a divalent metal cation</name>
        <dbReference type="ChEBI" id="CHEBI:60240"/>
    </ligand>
</feature>
<evidence type="ECO:0000313" key="16">
    <source>
        <dbReference type="Proteomes" id="UP000004757"/>
    </source>
</evidence>
<dbReference type="InterPro" id="IPR024567">
    <property type="entry name" value="RNase_HII/HIII_dom"/>
</dbReference>
<evidence type="ECO:0000313" key="15">
    <source>
        <dbReference type="EMBL" id="EFF41260.1"/>
    </source>
</evidence>
<keyword evidence="10 12" id="KW-0378">Hydrolase</keyword>
<feature type="binding site" evidence="12">
    <location>
        <position position="20"/>
    </location>
    <ligand>
        <name>a divalent metal cation</name>
        <dbReference type="ChEBI" id="CHEBI:60240"/>
    </ligand>
</feature>
<dbReference type="InterPro" id="IPR012337">
    <property type="entry name" value="RNaseH-like_sf"/>
</dbReference>
<dbReference type="eggNOG" id="COG0164">
    <property type="taxonomic scope" value="Bacteria"/>
</dbReference>
<accession>D4XWS1</accession>
<evidence type="ECO:0000256" key="4">
    <source>
        <dbReference type="ARBA" id="ARBA00004496"/>
    </source>
</evidence>